<dbReference type="AlphaFoldDB" id="A0A951PZQ4"/>
<feature type="coiled-coil region" evidence="1">
    <location>
        <begin position="64"/>
        <end position="91"/>
    </location>
</feature>
<comment type="caution">
    <text evidence="3">The sequence shown here is derived from an EMBL/GenBank/DDBJ whole genome shotgun (WGS) entry which is preliminary data.</text>
</comment>
<feature type="compositionally biased region" description="Basic residues" evidence="2">
    <location>
        <begin position="19"/>
        <end position="30"/>
    </location>
</feature>
<reference evidence="3" key="1">
    <citation type="submission" date="2021-05" db="EMBL/GenBank/DDBJ databases">
        <authorList>
            <person name="Pietrasiak N."/>
            <person name="Ward R."/>
            <person name="Stajich J.E."/>
            <person name="Kurbessoian T."/>
        </authorList>
    </citation>
    <scope>NUCLEOTIDE SEQUENCE</scope>
    <source>
        <strain evidence="3">JT2-VF2</strain>
    </source>
</reference>
<evidence type="ECO:0000256" key="1">
    <source>
        <dbReference type="SAM" id="Coils"/>
    </source>
</evidence>
<protein>
    <submittedName>
        <fullName evidence="3">Uncharacterized protein</fullName>
    </submittedName>
</protein>
<gene>
    <name evidence="3" type="ORF">KME32_15505</name>
</gene>
<organism evidence="3 4">
    <name type="scientific">Mojavia pulchra JT2-VF2</name>
    <dbReference type="NCBI Taxonomy" id="287848"/>
    <lineage>
        <taxon>Bacteria</taxon>
        <taxon>Bacillati</taxon>
        <taxon>Cyanobacteriota</taxon>
        <taxon>Cyanophyceae</taxon>
        <taxon>Nostocales</taxon>
        <taxon>Nostocaceae</taxon>
    </lineage>
</organism>
<accession>A0A951PZQ4</accession>
<keyword evidence="1" id="KW-0175">Coiled coil</keyword>
<evidence type="ECO:0000313" key="3">
    <source>
        <dbReference type="EMBL" id="MBW4562522.1"/>
    </source>
</evidence>
<evidence type="ECO:0000256" key="2">
    <source>
        <dbReference type="SAM" id="MobiDB-lite"/>
    </source>
</evidence>
<dbReference type="EMBL" id="JAHHHN010000008">
    <property type="protein sequence ID" value="MBW4562522.1"/>
    <property type="molecule type" value="Genomic_DNA"/>
</dbReference>
<evidence type="ECO:0000313" key="4">
    <source>
        <dbReference type="Proteomes" id="UP000715781"/>
    </source>
</evidence>
<name>A0A951PZQ4_9NOST</name>
<dbReference type="Proteomes" id="UP000715781">
    <property type="component" value="Unassembled WGS sequence"/>
</dbReference>
<reference evidence="3" key="2">
    <citation type="journal article" date="2022" name="Microbiol. Resour. Announc.">
        <title>Metagenome Sequencing to Explore Phylogenomics of Terrestrial Cyanobacteria.</title>
        <authorList>
            <person name="Ward R.D."/>
            <person name="Stajich J.E."/>
            <person name="Johansen J.R."/>
            <person name="Huntemann M."/>
            <person name="Clum A."/>
            <person name="Foster B."/>
            <person name="Foster B."/>
            <person name="Roux S."/>
            <person name="Palaniappan K."/>
            <person name="Varghese N."/>
            <person name="Mukherjee S."/>
            <person name="Reddy T.B.K."/>
            <person name="Daum C."/>
            <person name="Copeland A."/>
            <person name="Chen I.A."/>
            <person name="Ivanova N.N."/>
            <person name="Kyrpides N.C."/>
            <person name="Shapiro N."/>
            <person name="Eloe-Fadrosh E.A."/>
            <person name="Pietrasiak N."/>
        </authorList>
    </citation>
    <scope>NUCLEOTIDE SEQUENCE</scope>
    <source>
        <strain evidence="3">JT2-VF2</strain>
    </source>
</reference>
<feature type="region of interest" description="Disordered" evidence="2">
    <location>
        <begin position="1"/>
        <end position="30"/>
    </location>
</feature>
<proteinExistence type="predicted"/>
<sequence>MNAFQPSSPPQEPIQKPRVAPRPKRHLRQRSHKVMALEVSVKTVVNLAIAAAAVSALMQLLPHHRLQQEKLREIRTEVKQMEGRVNLLQAQFSRNFDPHQAKSIMQQQGYRFDPNQRQIVLMNQDKTEEVAQPESSP</sequence>